<organism evidence="1 2">
    <name type="scientific">Hyalomma asiaticum</name>
    <name type="common">Tick</name>
    <dbReference type="NCBI Taxonomy" id="266040"/>
    <lineage>
        <taxon>Eukaryota</taxon>
        <taxon>Metazoa</taxon>
        <taxon>Ecdysozoa</taxon>
        <taxon>Arthropoda</taxon>
        <taxon>Chelicerata</taxon>
        <taxon>Arachnida</taxon>
        <taxon>Acari</taxon>
        <taxon>Parasitiformes</taxon>
        <taxon>Ixodida</taxon>
        <taxon>Ixodoidea</taxon>
        <taxon>Ixodidae</taxon>
        <taxon>Hyalomminae</taxon>
        <taxon>Hyalomma</taxon>
    </lineage>
</organism>
<accession>A0ACB7RYG1</accession>
<proteinExistence type="predicted"/>
<reference evidence="1" key="1">
    <citation type="submission" date="2020-05" db="EMBL/GenBank/DDBJ databases">
        <title>Large-scale comparative analyses of tick genomes elucidate their genetic diversity and vector capacities.</title>
        <authorList>
            <person name="Jia N."/>
            <person name="Wang J."/>
            <person name="Shi W."/>
            <person name="Du L."/>
            <person name="Sun Y."/>
            <person name="Zhan W."/>
            <person name="Jiang J."/>
            <person name="Wang Q."/>
            <person name="Zhang B."/>
            <person name="Ji P."/>
            <person name="Sakyi L.B."/>
            <person name="Cui X."/>
            <person name="Yuan T."/>
            <person name="Jiang B."/>
            <person name="Yang W."/>
            <person name="Lam T.T.-Y."/>
            <person name="Chang Q."/>
            <person name="Ding S."/>
            <person name="Wang X."/>
            <person name="Zhu J."/>
            <person name="Ruan X."/>
            <person name="Zhao L."/>
            <person name="Wei J."/>
            <person name="Que T."/>
            <person name="Du C."/>
            <person name="Cheng J."/>
            <person name="Dai P."/>
            <person name="Han X."/>
            <person name="Huang E."/>
            <person name="Gao Y."/>
            <person name="Liu J."/>
            <person name="Shao H."/>
            <person name="Ye R."/>
            <person name="Li L."/>
            <person name="Wei W."/>
            <person name="Wang X."/>
            <person name="Wang C."/>
            <person name="Yang T."/>
            <person name="Huo Q."/>
            <person name="Li W."/>
            <person name="Guo W."/>
            <person name="Chen H."/>
            <person name="Zhou L."/>
            <person name="Ni X."/>
            <person name="Tian J."/>
            <person name="Zhou Y."/>
            <person name="Sheng Y."/>
            <person name="Liu T."/>
            <person name="Pan Y."/>
            <person name="Xia L."/>
            <person name="Li J."/>
            <person name="Zhao F."/>
            <person name="Cao W."/>
        </authorList>
    </citation>
    <scope>NUCLEOTIDE SEQUENCE</scope>
    <source>
        <strain evidence="1">Hyas-2018</strain>
    </source>
</reference>
<dbReference type="Proteomes" id="UP000821845">
    <property type="component" value="Chromosome 7"/>
</dbReference>
<evidence type="ECO:0000313" key="2">
    <source>
        <dbReference type="Proteomes" id="UP000821845"/>
    </source>
</evidence>
<gene>
    <name evidence="1" type="ORF">HPB50_012210</name>
</gene>
<keyword evidence="2" id="KW-1185">Reference proteome</keyword>
<name>A0ACB7RYG1_HYAAI</name>
<dbReference type="EMBL" id="CM023487">
    <property type="protein sequence ID" value="KAH6925927.1"/>
    <property type="molecule type" value="Genomic_DNA"/>
</dbReference>
<evidence type="ECO:0000313" key="1">
    <source>
        <dbReference type="EMBL" id="KAH6925927.1"/>
    </source>
</evidence>
<protein>
    <submittedName>
        <fullName evidence="1">Uncharacterized protein</fullName>
    </submittedName>
</protein>
<sequence>MLRHMGAEDLAHRSEVPQHAATVLKPATLVLNAAAHGREPSVHMDDTGKSEAKELRVDEDYTFTYGLSEEK</sequence>
<comment type="caution">
    <text evidence="1">The sequence shown here is derived from an EMBL/GenBank/DDBJ whole genome shotgun (WGS) entry which is preliminary data.</text>
</comment>